<dbReference type="InterPro" id="IPR023198">
    <property type="entry name" value="PGP-like_dom2"/>
</dbReference>
<organism evidence="5 6">
    <name type="scientific">Vannielia litorea</name>
    <dbReference type="NCBI Taxonomy" id="1217970"/>
    <lineage>
        <taxon>Bacteria</taxon>
        <taxon>Pseudomonadati</taxon>
        <taxon>Pseudomonadota</taxon>
        <taxon>Alphaproteobacteria</taxon>
        <taxon>Rhodobacterales</taxon>
        <taxon>Paracoccaceae</taxon>
        <taxon>Vannielia</taxon>
    </lineage>
</organism>
<comment type="similarity">
    <text evidence="2">Belongs to the HAD-like hydrolase superfamily. CbbY/CbbZ/Gph/YieH family.</text>
</comment>
<gene>
    <name evidence="5" type="ORF">SAMN05444002_0955</name>
</gene>
<dbReference type="PANTHER" id="PTHR46193:SF10">
    <property type="entry name" value="6-PHOSPHOGLUCONATE PHOSPHATASE"/>
    <property type="match status" value="1"/>
</dbReference>
<dbReference type="PRINTS" id="PR00413">
    <property type="entry name" value="HADHALOGNASE"/>
</dbReference>
<evidence type="ECO:0000313" key="6">
    <source>
        <dbReference type="Proteomes" id="UP000184932"/>
    </source>
</evidence>
<dbReference type="EMBL" id="FSRL01000001">
    <property type="protein sequence ID" value="SIN84491.1"/>
    <property type="molecule type" value="Genomic_DNA"/>
</dbReference>
<dbReference type="SFLD" id="SFLDG01129">
    <property type="entry name" value="C1.5:_HAD__Beta-PGM__Phosphata"/>
    <property type="match status" value="1"/>
</dbReference>
<evidence type="ECO:0000256" key="3">
    <source>
        <dbReference type="ARBA" id="ARBA00022723"/>
    </source>
</evidence>
<dbReference type="InterPro" id="IPR006439">
    <property type="entry name" value="HAD-SF_hydro_IA"/>
</dbReference>
<dbReference type="NCBIfam" id="TIGR01509">
    <property type="entry name" value="HAD-SF-IA-v3"/>
    <property type="match status" value="1"/>
</dbReference>
<dbReference type="GO" id="GO:0003824">
    <property type="term" value="F:catalytic activity"/>
    <property type="evidence" value="ECO:0007669"/>
    <property type="project" value="UniProtKB-ARBA"/>
</dbReference>
<comment type="cofactor">
    <cofactor evidence="1">
        <name>Mg(2+)</name>
        <dbReference type="ChEBI" id="CHEBI:18420"/>
    </cofactor>
</comment>
<evidence type="ECO:0000256" key="2">
    <source>
        <dbReference type="ARBA" id="ARBA00006171"/>
    </source>
</evidence>
<dbReference type="RefSeq" id="WP_074255073.1">
    <property type="nucleotide sequence ID" value="NZ_FSRL01000001.1"/>
</dbReference>
<dbReference type="Gene3D" id="3.40.50.1000">
    <property type="entry name" value="HAD superfamily/HAD-like"/>
    <property type="match status" value="1"/>
</dbReference>
<dbReference type="Gene3D" id="1.10.150.240">
    <property type="entry name" value="Putative phosphatase, domain 2"/>
    <property type="match status" value="1"/>
</dbReference>
<evidence type="ECO:0000313" key="5">
    <source>
        <dbReference type="EMBL" id="SIN84491.1"/>
    </source>
</evidence>
<keyword evidence="3" id="KW-0479">Metal-binding</keyword>
<dbReference type="SUPFAM" id="SSF56784">
    <property type="entry name" value="HAD-like"/>
    <property type="match status" value="1"/>
</dbReference>
<dbReference type="STRING" id="1217970.SAMN05444002_0955"/>
<dbReference type="Pfam" id="PF00702">
    <property type="entry name" value="Hydrolase"/>
    <property type="match status" value="1"/>
</dbReference>
<evidence type="ECO:0000256" key="4">
    <source>
        <dbReference type="ARBA" id="ARBA00022842"/>
    </source>
</evidence>
<dbReference type="InterPro" id="IPR036412">
    <property type="entry name" value="HAD-like_sf"/>
</dbReference>
<dbReference type="InterPro" id="IPR051600">
    <property type="entry name" value="Beta-PGM-like"/>
</dbReference>
<evidence type="ECO:0000256" key="1">
    <source>
        <dbReference type="ARBA" id="ARBA00001946"/>
    </source>
</evidence>
<dbReference type="AlphaFoldDB" id="A0A1N6ENG3"/>
<dbReference type="CDD" id="cd07526">
    <property type="entry name" value="HAD_BPGM_like"/>
    <property type="match status" value="1"/>
</dbReference>
<reference evidence="6" key="1">
    <citation type="submission" date="2016-11" db="EMBL/GenBank/DDBJ databases">
        <authorList>
            <person name="Varghese N."/>
            <person name="Submissions S."/>
        </authorList>
    </citation>
    <scope>NUCLEOTIDE SEQUENCE [LARGE SCALE GENOMIC DNA]</scope>
    <source>
        <strain evidence="6">DSM 29440</strain>
    </source>
</reference>
<dbReference type="Proteomes" id="UP000184932">
    <property type="component" value="Unassembled WGS sequence"/>
</dbReference>
<dbReference type="OrthoDB" id="9797743at2"/>
<keyword evidence="4" id="KW-0460">Magnesium</keyword>
<accession>A0A1N6ENG3</accession>
<sequence length="223" mass="24165">MNHIELVIFDCDGVLADSEVISARVLVEALAHHGLTVTPEHVYRNFVGQSFPKVADKIRRDFDLDLPPSFEAAYRGRLVEEFAAGLKPTVGVHDMLAQLGCRSCVATSSSPPRVARTLSLLGLTDRFERVFTASEVSAGKPAPDIFLHAAECLNAKPETCLVIEDSKAGLMAAQAAGMEVWRYTGGAHFAGFSAAEIDTPPGLPAFDNWSAFYQMAPELRKDT</sequence>
<dbReference type="NCBIfam" id="TIGR01549">
    <property type="entry name" value="HAD-SF-IA-v1"/>
    <property type="match status" value="1"/>
</dbReference>
<dbReference type="PANTHER" id="PTHR46193">
    <property type="entry name" value="6-PHOSPHOGLUCONATE PHOSPHATASE"/>
    <property type="match status" value="1"/>
</dbReference>
<dbReference type="SFLD" id="SFLDS00003">
    <property type="entry name" value="Haloacid_Dehalogenase"/>
    <property type="match status" value="1"/>
</dbReference>
<keyword evidence="6" id="KW-1185">Reference proteome</keyword>
<proteinExistence type="inferred from homology"/>
<name>A0A1N6ENG3_9RHOB</name>
<dbReference type="InterPro" id="IPR023214">
    <property type="entry name" value="HAD_sf"/>
</dbReference>
<dbReference type="GO" id="GO:0046872">
    <property type="term" value="F:metal ion binding"/>
    <property type="evidence" value="ECO:0007669"/>
    <property type="project" value="UniProtKB-KW"/>
</dbReference>
<protein>
    <submittedName>
        <fullName evidence="5">Haloacid dehalogenase superfamily, subfamily IA, variant 3 with third motif having DD or ED/haloacid dehalogenase superfamily, subfamily IA, variant 1 with third motif having Dx(3-4)D or Dx(3-4)E</fullName>
    </submittedName>
</protein>